<accession>A0AAV9U1G8</accession>
<evidence type="ECO:0000256" key="1">
    <source>
        <dbReference type="SAM" id="MobiDB-lite"/>
    </source>
</evidence>
<evidence type="ECO:0008006" key="4">
    <source>
        <dbReference type="Google" id="ProtNLM"/>
    </source>
</evidence>
<protein>
    <recommendedName>
        <fullName evidence="4">F-box domain-containing protein</fullName>
    </recommendedName>
</protein>
<evidence type="ECO:0000313" key="2">
    <source>
        <dbReference type="EMBL" id="KAK6331286.1"/>
    </source>
</evidence>
<comment type="caution">
    <text evidence="2">The sequence shown here is derived from an EMBL/GenBank/DDBJ whole genome shotgun (WGS) entry which is preliminary data.</text>
</comment>
<keyword evidence="3" id="KW-1185">Reference proteome</keyword>
<proteinExistence type="predicted"/>
<evidence type="ECO:0000313" key="3">
    <source>
        <dbReference type="Proteomes" id="UP001373714"/>
    </source>
</evidence>
<dbReference type="AlphaFoldDB" id="A0AAV9U1G8"/>
<dbReference type="SUPFAM" id="SSF81383">
    <property type="entry name" value="F-box domain"/>
    <property type="match status" value="1"/>
</dbReference>
<sequence>MATTETTQNVEETTSSSPFLDLPNEIHIEIFKSCTGFADAASFAATCRQLQSIWKSHQKAVISYIGSNCIVAFDDALRAVRAIDIAERQYQFMALQSSEANVTQDDEPPPRRIPIRRLGARSSPPSPNEISKLLDLKHFVETALFIGHEQKDIHIFCQQSSSKIQLPRACPHGVDPAQTPAFAEEVDFKIYASMYRFFLVSAALSSVYWEPFFTDHPKADSLRAIFSFCPTVRSSLYVRRQFGGGELSYVRQWPCYNKRYAKQSQLDEIFGEIGEYLLERGRREGIWGQEDEGSNSNTQQQQQQQGNNRDFQTAGAIQAIMMIISCHELFWCAAQQELSCAGRAVERTPTWSSEIRYRAASVTFLGIHGALNAWVPYYASDISRRPYIHLLSRSVGHAPDGGPLSQLRLLKLFHELLHYDRQDASLDLDSDLPYELGFFEYLLRRHFGLRVQFMWGYGQSSYAIYMANGIAFRGVEQFRKDVPDILSRYTS</sequence>
<organism evidence="2 3">
    <name type="scientific">Orbilia blumenaviensis</name>
    <dbReference type="NCBI Taxonomy" id="1796055"/>
    <lineage>
        <taxon>Eukaryota</taxon>
        <taxon>Fungi</taxon>
        <taxon>Dikarya</taxon>
        <taxon>Ascomycota</taxon>
        <taxon>Pezizomycotina</taxon>
        <taxon>Orbiliomycetes</taxon>
        <taxon>Orbiliales</taxon>
        <taxon>Orbiliaceae</taxon>
        <taxon>Orbilia</taxon>
    </lineage>
</organism>
<feature type="region of interest" description="Disordered" evidence="1">
    <location>
        <begin position="98"/>
        <end position="126"/>
    </location>
</feature>
<dbReference type="InterPro" id="IPR036047">
    <property type="entry name" value="F-box-like_dom_sf"/>
</dbReference>
<name>A0AAV9U1G8_9PEZI</name>
<feature type="region of interest" description="Disordered" evidence="1">
    <location>
        <begin position="288"/>
        <end position="309"/>
    </location>
</feature>
<gene>
    <name evidence="2" type="ORF">TWF730_004373</name>
</gene>
<dbReference type="EMBL" id="JAVHNS010000018">
    <property type="protein sequence ID" value="KAK6331286.1"/>
    <property type="molecule type" value="Genomic_DNA"/>
</dbReference>
<reference evidence="2 3" key="1">
    <citation type="submission" date="2019-10" db="EMBL/GenBank/DDBJ databases">
        <authorList>
            <person name="Palmer J.M."/>
        </authorList>
    </citation>
    <scope>NUCLEOTIDE SEQUENCE [LARGE SCALE GENOMIC DNA]</scope>
    <source>
        <strain evidence="2 3">TWF730</strain>
    </source>
</reference>
<dbReference type="Proteomes" id="UP001373714">
    <property type="component" value="Unassembled WGS sequence"/>
</dbReference>